<gene>
    <name evidence="5" type="ordered locus">Mnod_7175</name>
</gene>
<dbReference type="GO" id="GO:0016787">
    <property type="term" value="F:hydrolase activity"/>
    <property type="evidence" value="ECO:0007669"/>
    <property type="project" value="UniProtKB-UniRule"/>
</dbReference>
<dbReference type="eggNOG" id="COG1752">
    <property type="taxonomic scope" value="Bacteria"/>
</dbReference>
<sequence>MSGSIRRRGLACAAILLIGSSTMAPALAGSRAAERPHKAARVEFTAADLAAARPDGLPSDVRLPADDPQAYRAFLEQAPQAAKAPWLVLSGGGENGAFAAGLLKGWSAAGDRPDFGVVTGVSTGALIAPFAFAGRRYDDTLEQAYTQTTAADVFEFGGGSESLTDTWPLKRQIERSVTPALLADIAAEQRKGRRLLVVTTEIDSGRPVLWDMGAVAAKGGPAALKLFRQVILASAAIPGIFPPVMIDAEAGGKKFQEMHADGGATAPFFVAPGRTLLGEEPDPGSIPAPALYLVVNNTLSSDFQVTQRSTLSILGRSLSAAIRAQTATAIALTKTFAARTGLPLQVALIDSRFTRRSPGLFDQGYMRALFAHAERLGRAGTAFDWTPDAITTSTVPAGDDRRADARRQP</sequence>
<dbReference type="HOGENOM" id="CLU_048550_0_0_5"/>
<dbReference type="Pfam" id="PF01734">
    <property type="entry name" value="Patatin"/>
    <property type="match status" value="1"/>
</dbReference>
<feature type="short sequence motif" description="DGA/G" evidence="2">
    <location>
        <begin position="261"/>
        <end position="263"/>
    </location>
</feature>
<keyword evidence="6" id="KW-1185">Reference proteome</keyword>
<dbReference type="RefSeq" id="WP_015933478.1">
    <property type="nucleotide sequence ID" value="NC_011894.1"/>
</dbReference>
<dbReference type="Proteomes" id="UP000008207">
    <property type="component" value="Chromosome"/>
</dbReference>
<organism evidence="5 6">
    <name type="scientific">Methylobacterium nodulans (strain LMG 21967 / CNCM I-2342 / ORS 2060)</name>
    <dbReference type="NCBI Taxonomy" id="460265"/>
    <lineage>
        <taxon>Bacteria</taxon>
        <taxon>Pseudomonadati</taxon>
        <taxon>Pseudomonadota</taxon>
        <taxon>Alphaproteobacteria</taxon>
        <taxon>Hyphomicrobiales</taxon>
        <taxon>Methylobacteriaceae</taxon>
        <taxon>Methylobacterium</taxon>
    </lineage>
</organism>
<feature type="short sequence motif" description="GXSXG" evidence="2">
    <location>
        <begin position="120"/>
        <end position="124"/>
    </location>
</feature>
<dbReference type="EMBL" id="CP001349">
    <property type="protein sequence ID" value="ACL61915.1"/>
    <property type="molecule type" value="Genomic_DNA"/>
</dbReference>
<keyword evidence="3" id="KW-0732">Signal</keyword>
<feature type="domain" description="PNPLA" evidence="4">
    <location>
        <begin position="87"/>
        <end position="274"/>
    </location>
</feature>
<dbReference type="SUPFAM" id="SSF52151">
    <property type="entry name" value="FabD/lysophospholipase-like"/>
    <property type="match status" value="1"/>
</dbReference>
<feature type="active site" description="Nucleophile" evidence="2">
    <location>
        <position position="122"/>
    </location>
</feature>
<dbReference type="InterPro" id="IPR002641">
    <property type="entry name" value="PNPLA_dom"/>
</dbReference>
<keyword evidence="2" id="KW-0378">Hydrolase</keyword>
<dbReference type="OrthoDB" id="323481at2"/>
<dbReference type="InterPro" id="IPR016035">
    <property type="entry name" value="Acyl_Trfase/lysoPLipase"/>
</dbReference>
<evidence type="ECO:0000256" key="2">
    <source>
        <dbReference type="PROSITE-ProRule" id="PRU01161"/>
    </source>
</evidence>
<keyword evidence="1 2" id="KW-0443">Lipid metabolism</keyword>
<dbReference type="AlphaFoldDB" id="B8IKD0"/>
<reference evidence="5 6" key="1">
    <citation type="submission" date="2009-01" db="EMBL/GenBank/DDBJ databases">
        <title>Complete sequence of chromosome of Methylobacterium nodulans ORS 2060.</title>
        <authorList>
            <consortium name="US DOE Joint Genome Institute"/>
            <person name="Lucas S."/>
            <person name="Copeland A."/>
            <person name="Lapidus A."/>
            <person name="Glavina del Rio T."/>
            <person name="Dalin E."/>
            <person name="Tice H."/>
            <person name="Bruce D."/>
            <person name="Goodwin L."/>
            <person name="Pitluck S."/>
            <person name="Sims D."/>
            <person name="Brettin T."/>
            <person name="Detter J.C."/>
            <person name="Han C."/>
            <person name="Larimer F."/>
            <person name="Land M."/>
            <person name="Hauser L."/>
            <person name="Kyrpides N."/>
            <person name="Ivanova N."/>
            <person name="Marx C.J."/>
            <person name="Richardson P."/>
        </authorList>
    </citation>
    <scope>NUCLEOTIDE SEQUENCE [LARGE SCALE GENOMIC DNA]</scope>
    <source>
        <strain evidence="6">LMG 21967 / CNCM I-2342 / ORS 2060</strain>
    </source>
</reference>
<feature type="signal peptide" evidence="3">
    <location>
        <begin position="1"/>
        <end position="28"/>
    </location>
</feature>
<name>B8IKD0_METNO</name>
<feature type="chain" id="PRO_5002871932" evidence="3">
    <location>
        <begin position="29"/>
        <end position="409"/>
    </location>
</feature>
<dbReference type="Gene3D" id="3.40.1090.10">
    <property type="entry name" value="Cytosolic phospholipase A2 catalytic domain"/>
    <property type="match status" value="1"/>
</dbReference>
<accession>B8IKD0</accession>
<evidence type="ECO:0000256" key="1">
    <source>
        <dbReference type="ARBA" id="ARBA00023098"/>
    </source>
</evidence>
<feature type="active site" description="Proton acceptor" evidence="2">
    <location>
        <position position="261"/>
    </location>
</feature>
<feature type="short sequence motif" description="GXGXXG" evidence="2">
    <location>
        <begin position="91"/>
        <end position="96"/>
    </location>
</feature>
<keyword evidence="2" id="KW-0442">Lipid degradation</keyword>
<dbReference type="PROSITE" id="PS51635">
    <property type="entry name" value="PNPLA"/>
    <property type="match status" value="1"/>
</dbReference>
<evidence type="ECO:0000256" key="3">
    <source>
        <dbReference type="SAM" id="SignalP"/>
    </source>
</evidence>
<protein>
    <submittedName>
        <fullName evidence="5">Patatin</fullName>
    </submittedName>
</protein>
<dbReference type="STRING" id="460265.Mnod_7175"/>
<evidence type="ECO:0000259" key="4">
    <source>
        <dbReference type="PROSITE" id="PS51635"/>
    </source>
</evidence>
<proteinExistence type="predicted"/>
<dbReference type="KEGG" id="mno:Mnod_7175"/>
<evidence type="ECO:0000313" key="5">
    <source>
        <dbReference type="EMBL" id="ACL61915.1"/>
    </source>
</evidence>
<evidence type="ECO:0000313" key="6">
    <source>
        <dbReference type="Proteomes" id="UP000008207"/>
    </source>
</evidence>
<dbReference type="GO" id="GO:0016042">
    <property type="term" value="P:lipid catabolic process"/>
    <property type="evidence" value="ECO:0007669"/>
    <property type="project" value="UniProtKB-UniRule"/>
</dbReference>